<dbReference type="Gene3D" id="1.10.10.10">
    <property type="entry name" value="Winged helix-like DNA-binding domain superfamily/Winged helix DNA-binding domain"/>
    <property type="match status" value="1"/>
</dbReference>
<dbReference type="InterPro" id="IPR005119">
    <property type="entry name" value="LysR_subst-bd"/>
</dbReference>
<dbReference type="GO" id="GO:0006351">
    <property type="term" value="P:DNA-templated transcription"/>
    <property type="evidence" value="ECO:0007669"/>
    <property type="project" value="TreeGrafter"/>
</dbReference>
<keyword evidence="2" id="KW-0805">Transcription regulation</keyword>
<dbReference type="Gene3D" id="3.40.190.290">
    <property type="match status" value="1"/>
</dbReference>
<dbReference type="AlphaFoldDB" id="A0A017HS57"/>
<gene>
    <name evidence="6" type="ORF">Rumeso_01272</name>
</gene>
<dbReference type="InterPro" id="IPR000847">
    <property type="entry name" value="LysR_HTH_N"/>
</dbReference>
<reference evidence="6 7" key="1">
    <citation type="submission" date="2013-02" db="EMBL/GenBank/DDBJ databases">
        <authorList>
            <person name="Fiebig A."/>
            <person name="Goeker M."/>
            <person name="Klenk H.-P.P."/>
        </authorList>
    </citation>
    <scope>NUCLEOTIDE SEQUENCE [LARGE SCALE GENOMIC DNA]</scope>
    <source>
        <strain evidence="6 7">DSM 19309</strain>
    </source>
</reference>
<dbReference type="STRING" id="442562.Rumeso_01272"/>
<sequence>MFDWNDVRLFLTVARSGSTRAAAQDLGLNQTTVARRMEVLERCLGLRLFDRTTRGHRLTEQGQALCEAAQPMREAAEALSRRAEVLGRSLQGTIRVSAAEVVFSHLVAPIVAEFRREHPEVRIEYDSSEGFVDLAAGEADLAFRAMVAPDDERLVARKLADVAWAVYCSRAYAATHGMPESIEAVRAHAVVAFTGPVGERPGDLWFMSHADPAQVAGRSNTVSNLTGVLRAGIGVGCLPCFHADAEPMLLRCFPPPPEMTTAIWLLTTPERRKVPRIEAFVRLAALRFRDLRPRLRGEGTPAGES</sequence>
<evidence type="ECO:0000313" key="6">
    <source>
        <dbReference type="EMBL" id="EYD77160.1"/>
    </source>
</evidence>
<accession>A0A017HS57</accession>
<dbReference type="PROSITE" id="PS50931">
    <property type="entry name" value="HTH_LYSR"/>
    <property type="match status" value="1"/>
</dbReference>
<dbReference type="Proteomes" id="UP000019666">
    <property type="component" value="Unassembled WGS sequence"/>
</dbReference>
<dbReference type="HOGENOM" id="CLU_039613_2_2_5"/>
<dbReference type="InterPro" id="IPR036390">
    <property type="entry name" value="WH_DNA-bd_sf"/>
</dbReference>
<dbReference type="EMBL" id="AOSK01000035">
    <property type="protein sequence ID" value="EYD77160.1"/>
    <property type="molecule type" value="Genomic_DNA"/>
</dbReference>
<dbReference type="SUPFAM" id="SSF46785">
    <property type="entry name" value="Winged helix' DNA-binding domain"/>
    <property type="match status" value="1"/>
</dbReference>
<keyword evidence="7" id="KW-1185">Reference proteome</keyword>
<evidence type="ECO:0000256" key="2">
    <source>
        <dbReference type="ARBA" id="ARBA00023015"/>
    </source>
</evidence>
<dbReference type="GO" id="GO:0043565">
    <property type="term" value="F:sequence-specific DNA binding"/>
    <property type="evidence" value="ECO:0007669"/>
    <property type="project" value="TreeGrafter"/>
</dbReference>
<dbReference type="PANTHER" id="PTHR30537">
    <property type="entry name" value="HTH-TYPE TRANSCRIPTIONAL REGULATOR"/>
    <property type="match status" value="1"/>
</dbReference>
<dbReference type="PANTHER" id="PTHR30537:SF3">
    <property type="entry name" value="TRANSCRIPTIONAL REGULATORY PROTEIN"/>
    <property type="match status" value="1"/>
</dbReference>
<feature type="domain" description="HTH lysR-type" evidence="5">
    <location>
        <begin position="2"/>
        <end position="59"/>
    </location>
</feature>
<dbReference type="InterPro" id="IPR058163">
    <property type="entry name" value="LysR-type_TF_proteobact-type"/>
</dbReference>
<keyword evidence="4" id="KW-0804">Transcription</keyword>
<dbReference type="InterPro" id="IPR036388">
    <property type="entry name" value="WH-like_DNA-bd_sf"/>
</dbReference>
<dbReference type="Pfam" id="PF00126">
    <property type="entry name" value="HTH_1"/>
    <property type="match status" value="1"/>
</dbReference>
<dbReference type="RefSeq" id="WP_051521202.1">
    <property type="nucleotide sequence ID" value="NZ_KK088568.1"/>
</dbReference>
<organism evidence="6 7">
    <name type="scientific">Rubellimicrobium mesophilum DSM 19309</name>
    <dbReference type="NCBI Taxonomy" id="442562"/>
    <lineage>
        <taxon>Bacteria</taxon>
        <taxon>Pseudomonadati</taxon>
        <taxon>Pseudomonadota</taxon>
        <taxon>Alphaproteobacteria</taxon>
        <taxon>Rhodobacterales</taxon>
        <taxon>Roseobacteraceae</taxon>
        <taxon>Rubellimicrobium</taxon>
    </lineage>
</organism>
<dbReference type="Pfam" id="PF03466">
    <property type="entry name" value="LysR_substrate"/>
    <property type="match status" value="1"/>
</dbReference>
<comment type="similarity">
    <text evidence="1">Belongs to the LysR transcriptional regulatory family.</text>
</comment>
<dbReference type="GO" id="GO:0003700">
    <property type="term" value="F:DNA-binding transcription factor activity"/>
    <property type="evidence" value="ECO:0007669"/>
    <property type="project" value="InterPro"/>
</dbReference>
<protein>
    <submittedName>
        <fullName evidence="6">Transcriptional regulator, LysR family</fullName>
    </submittedName>
</protein>
<evidence type="ECO:0000256" key="3">
    <source>
        <dbReference type="ARBA" id="ARBA00023125"/>
    </source>
</evidence>
<evidence type="ECO:0000259" key="5">
    <source>
        <dbReference type="PROSITE" id="PS50931"/>
    </source>
</evidence>
<dbReference type="OrthoDB" id="9796526at2"/>
<evidence type="ECO:0000256" key="1">
    <source>
        <dbReference type="ARBA" id="ARBA00009437"/>
    </source>
</evidence>
<dbReference type="SUPFAM" id="SSF53850">
    <property type="entry name" value="Periplasmic binding protein-like II"/>
    <property type="match status" value="1"/>
</dbReference>
<name>A0A017HS57_9RHOB</name>
<comment type="caution">
    <text evidence="6">The sequence shown here is derived from an EMBL/GenBank/DDBJ whole genome shotgun (WGS) entry which is preliminary data.</text>
</comment>
<keyword evidence="3" id="KW-0238">DNA-binding</keyword>
<evidence type="ECO:0000313" key="7">
    <source>
        <dbReference type="Proteomes" id="UP000019666"/>
    </source>
</evidence>
<proteinExistence type="inferred from homology"/>
<evidence type="ECO:0000256" key="4">
    <source>
        <dbReference type="ARBA" id="ARBA00023163"/>
    </source>
</evidence>